<dbReference type="SUPFAM" id="SSF55874">
    <property type="entry name" value="ATPase domain of HSP90 chaperone/DNA topoisomerase II/histidine kinase"/>
    <property type="match status" value="1"/>
</dbReference>
<dbReference type="SMART" id="SM00387">
    <property type="entry name" value="HATPase_c"/>
    <property type="match status" value="1"/>
</dbReference>
<comment type="subcellular location">
    <subcellularLocation>
        <location evidence="2">Cell membrane</location>
        <topology evidence="2">Multi-pass membrane protein</topology>
    </subcellularLocation>
</comment>
<evidence type="ECO:0000256" key="4">
    <source>
        <dbReference type="ARBA" id="ARBA00022475"/>
    </source>
</evidence>
<evidence type="ECO:0000313" key="15">
    <source>
        <dbReference type="EMBL" id="MFC6387641.1"/>
    </source>
</evidence>
<dbReference type="InterPro" id="IPR050351">
    <property type="entry name" value="BphY/WalK/GraS-like"/>
</dbReference>
<name>A0ABW1WJ52_9BACL</name>
<sequence length="313" mass="36621">MFWRERKHYFYAVLVIVVVISVTFYLRGLPIHTFWSSLLFGMTVLIVFSSYDYYRFQRRHRERLQQVIPQVDLSPQSQAEQDLLKLLEEQKEYYEKKIAGIKKFDADLTDVVRMWSHQMKVPLSVLDLMGQTGDFTQDEVKDQTFQLENYLDMLLHYLRLNHEQTDYRFTHVPMRPLVQAIVRKFAPLFIRKGLSVTVDGDATWTTDEKWFSFALEQIISNAVKYTTQGNVSVQITPKLIQISDTGIGILKEDLPRLFDHGFTGYNGRRDKKATGLGFFLAKEVTNRLSLNIHVDSEIDKGTTVTIIRETNEY</sequence>
<keyword evidence="8 15" id="KW-0418">Kinase</keyword>
<dbReference type="RefSeq" id="WP_253077435.1">
    <property type="nucleotide sequence ID" value="NZ_JAMXWN010000024.1"/>
</dbReference>
<feature type="domain" description="Histidine kinase" evidence="14">
    <location>
        <begin position="114"/>
        <end position="312"/>
    </location>
</feature>
<evidence type="ECO:0000256" key="8">
    <source>
        <dbReference type="ARBA" id="ARBA00022777"/>
    </source>
</evidence>
<dbReference type="Gene3D" id="3.30.565.10">
    <property type="entry name" value="Histidine kinase-like ATPase, C-terminal domain"/>
    <property type="match status" value="1"/>
</dbReference>
<organism evidence="15 16">
    <name type="scientific">Sporolactobacillus kofuensis</name>
    <dbReference type="NCBI Taxonomy" id="269672"/>
    <lineage>
        <taxon>Bacteria</taxon>
        <taxon>Bacillati</taxon>
        <taxon>Bacillota</taxon>
        <taxon>Bacilli</taxon>
        <taxon>Bacillales</taxon>
        <taxon>Sporolactobacillaceae</taxon>
        <taxon>Sporolactobacillus</taxon>
    </lineage>
</organism>
<gene>
    <name evidence="15" type="ORF">ACFP7A_13680</name>
</gene>
<keyword evidence="10 13" id="KW-1133">Transmembrane helix</keyword>
<dbReference type="EC" id="2.7.13.3" evidence="3"/>
<dbReference type="PANTHER" id="PTHR45453">
    <property type="entry name" value="PHOSPHATE REGULON SENSOR PROTEIN PHOR"/>
    <property type="match status" value="1"/>
</dbReference>
<reference evidence="16" key="1">
    <citation type="journal article" date="2019" name="Int. J. Syst. Evol. Microbiol.">
        <title>The Global Catalogue of Microorganisms (GCM) 10K type strain sequencing project: providing services to taxonomists for standard genome sequencing and annotation.</title>
        <authorList>
            <consortium name="The Broad Institute Genomics Platform"/>
            <consortium name="The Broad Institute Genome Sequencing Center for Infectious Disease"/>
            <person name="Wu L."/>
            <person name="Ma J."/>
        </authorList>
    </citation>
    <scope>NUCLEOTIDE SEQUENCE [LARGE SCALE GENOMIC DNA]</scope>
    <source>
        <strain evidence="16">CCUG 42001</strain>
    </source>
</reference>
<keyword evidence="9" id="KW-0067">ATP-binding</keyword>
<feature type="transmembrane region" description="Helical" evidence="13">
    <location>
        <begin position="9"/>
        <end position="28"/>
    </location>
</feature>
<keyword evidence="16" id="KW-1185">Reference proteome</keyword>
<evidence type="ECO:0000256" key="12">
    <source>
        <dbReference type="ARBA" id="ARBA00023136"/>
    </source>
</evidence>
<evidence type="ECO:0000256" key="6">
    <source>
        <dbReference type="ARBA" id="ARBA00022692"/>
    </source>
</evidence>
<keyword evidence="7" id="KW-0547">Nucleotide-binding</keyword>
<dbReference type="InterPro" id="IPR003594">
    <property type="entry name" value="HATPase_dom"/>
</dbReference>
<keyword evidence="6 13" id="KW-0812">Transmembrane</keyword>
<evidence type="ECO:0000256" key="13">
    <source>
        <dbReference type="SAM" id="Phobius"/>
    </source>
</evidence>
<evidence type="ECO:0000256" key="9">
    <source>
        <dbReference type="ARBA" id="ARBA00022840"/>
    </source>
</evidence>
<protein>
    <recommendedName>
        <fullName evidence="3">histidine kinase</fullName>
        <ecNumber evidence="3">2.7.13.3</ecNumber>
    </recommendedName>
</protein>
<evidence type="ECO:0000256" key="2">
    <source>
        <dbReference type="ARBA" id="ARBA00004651"/>
    </source>
</evidence>
<evidence type="ECO:0000256" key="7">
    <source>
        <dbReference type="ARBA" id="ARBA00022741"/>
    </source>
</evidence>
<keyword evidence="5" id="KW-0808">Transferase</keyword>
<keyword evidence="11" id="KW-0902">Two-component regulatory system</keyword>
<keyword evidence="12 13" id="KW-0472">Membrane</keyword>
<evidence type="ECO:0000259" key="14">
    <source>
        <dbReference type="PROSITE" id="PS50109"/>
    </source>
</evidence>
<dbReference type="PANTHER" id="PTHR45453:SF2">
    <property type="entry name" value="HISTIDINE KINASE"/>
    <property type="match status" value="1"/>
</dbReference>
<comment type="catalytic activity">
    <reaction evidence="1">
        <text>ATP + protein L-histidine = ADP + protein N-phospho-L-histidine.</text>
        <dbReference type="EC" id="2.7.13.3"/>
    </reaction>
</comment>
<evidence type="ECO:0000256" key="5">
    <source>
        <dbReference type="ARBA" id="ARBA00022679"/>
    </source>
</evidence>
<evidence type="ECO:0000256" key="3">
    <source>
        <dbReference type="ARBA" id="ARBA00012438"/>
    </source>
</evidence>
<dbReference type="InterPro" id="IPR036890">
    <property type="entry name" value="HATPase_C_sf"/>
</dbReference>
<evidence type="ECO:0000313" key="16">
    <source>
        <dbReference type="Proteomes" id="UP001596267"/>
    </source>
</evidence>
<dbReference type="GO" id="GO:0016301">
    <property type="term" value="F:kinase activity"/>
    <property type="evidence" value="ECO:0007669"/>
    <property type="project" value="UniProtKB-KW"/>
</dbReference>
<accession>A0ABW1WJ52</accession>
<dbReference type="PROSITE" id="PS50109">
    <property type="entry name" value="HIS_KIN"/>
    <property type="match status" value="1"/>
</dbReference>
<keyword evidence="4" id="KW-1003">Cell membrane</keyword>
<evidence type="ECO:0000256" key="11">
    <source>
        <dbReference type="ARBA" id="ARBA00023012"/>
    </source>
</evidence>
<dbReference type="Pfam" id="PF02518">
    <property type="entry name" value="HATPase_c"/>
    <property type="match status" value="1"/>
</dbReference>
<feature type="transmembrane region" description="Helical" evidence="13">
    <location>
        <begin position="34"/>
        <end position="54"/>
    </location>
</feature>
<dbReference type="EMBL" id="JBHSTQ010000021">
    <property type="protein sequence ID" value="MFC6387641.1"/>
    <property type="molecule type" value="Genomic_DNA"/>
</dbReference>
<comment type="caution">
    <text evidence="15">The sequence shown here is derived from an EMBL/GenBank/DDBJ whole genome shotgun (WGS) entry which is preliminary data.</text>
</comment>
<evidence type="ECO:0000256" key="1">
    <source>
        <dbReference type="ARBA" id="ARBA00000085"/>
    </source>
</evidence>
<dbReference type="Proteomes" id="UP001596267">
    <property type="component" value="Unassembled WGS sequence"/>
</dbReference>
<dbReference type="InterPro" id="IPR005467">
    <property type="entry name" value="His_kinase_dom"/>
</dbReference>
<proteinExistence type="predicted"/>
<evidence type="ECO:0000256" key="10">
    <source>
        <dbReference type="ARBA" id="ARBA00022989"/>
    </source>
</evidence>